<protein>
    <submittedName>
        <fullName evidence="4">Response regulator receiver domain-containing protein</fullName>
    </submittedName>
</protein>
<proteinExistence type="predicted"/>
<dbReference type="PANTHER" id="PTHR44591">
    <property type="entry name" value="STRESS RESPONSE REGULATOR PROTEIN 1"/>
    <property type="match status" value="1"/>
</dbReference>
<evidence type="ECO:0000313" key="5">
    <source>
        <dbReference type="Proteomes" id="UP000190961"/>
    </source>
</evidence>
<feature type="domain" description="Response regulatory" evidence="3">
    <location>
        <begin position="2"/>
        <end position="118"/>
    </location>
</feature>
<gene>
    <name evidence="4" type="ORF">SAMN05660236_2590</name>
</gene>
<dbReference type="InterPro" id="IPR011006">
    <property type="entry name" value="CheY-like_superfamily"/>
</dbReference>
<dbReference type="EMBL" id="FUZU01000001">
    <property type="protein sequence ID" value="SKC66910.1"/>
    <property type="molecule type" value="Genomic_DNA"/>
</dbReference>
<dbReference type="Gene3D" id="3.40.50.2300">
    <property type="match status" value="1"/>
</dbReference>
<evidence type="ECO:0000259" key="3">
    <source>
        <dbReference type="PROSITE" id="PS50110"/>
    </source>
</evidence>
<keyword evidence="5" id="KW-1185">Reference proteome</keyword>
<organism evidence="4 5">
    <name type="scientific">Ohtaekwangia koreensis</name>
    <dbReference type="NCBI Taxonomy" id="688867"/>
    <lineage>
        <taxon>Bacteria</taxon>
        <taxon>Pseudomonadati</taxon>
        <taxon>Bacteroidota</taxon>
        <taxon>Cytophagia</taxon>
        <taxon>Cytophagales</taxon>
        <taxon>Fulvivirgaceae</taxon>
        <taxon>Ohtaekwangia</taxon>
    </lineage>
</organism>
<name>A0A1T5KTE3_9BACT</name>
<dbReference type="GO" id="GO:0000160">
    <property type="term" value="P:phosphorelay signal transduction system"/>
    <property type="evidence" value="ECO:0007669"/>
    <property type="project" value="InterPro"/>
</dbReference>
<evidence type="ECO:0000256" key="2">
    <source>
        <dbReference type="PROSITE-ProRule" id="PRU00169"/>
    </source>
</evidence>
<dbReference type="Proteomes" id="UP000190961">
    <property type="component" value="Unassembled WGS sequence"/>
</dbReference>
<dbReference type="PROSITE" id="PS50110">
    <property type="entry name" value="RESPONSE_REGULATORY"/>
    <property type="match status" value="1"/>
</dbReference>
<reference evidence="4 5" key="1">
    <citation type="submission" date="2017-02" db="EMBL/GenBank/DDBJ databases">
        <authorList>
            <person name="Peterson S.W."/>
        </authorList>
    </citation>
    <scope>NUCLEOTIDE SEQUENCE [LARGE SCALE GENOMIC DNA]</scope>
    <source>
        <strain evidence="4 5">DSM 25262</strain>
    </source>
</reference>
<dbReference type="SMART" id="SM00448">
    <property type="entry name" value="REC"/>
    <property type="match status" value="1"/>
</dbReference>
<dbReference type="SUPFAM" id="SSF52172">
    <property type="entry name" value="CheY-like"/>
    <property type="match status" value="1"/>
</dbReference>
<dbReference type="PANTHER" id="PTHR44591:SF3">
    <property type="entry name" value="RESPONSE REGULATORY DOMAIN-CONTAINING PROTEIN"/>
    <property type="match status" value="1"/>
</dbReference>
<evidence type="ECO:0000256" key="1">
    <source>
        <dbReference type="ARBA" id="ARBA00022553"/>
    </source>
</evidence>
<dbReference type="OrthoDB" id="9789181at2"/>
<dbReference type="InterPro" id="IPR050595">
    <property type="entry name" value="Bact_response_regulator"/>
</dbReference>
<sequence length="119" mass="13665">MKILVCDDDDVVLKIIKLTLQNAGMEPYLANDGRQALKHLHENEHFDLIITDIHMPYHNGDEILKLVREEQQKKTPIIMLSSDGEEEVIALALKLGVNEFIKKPLDPDVLMKKVKKLLR</sequence>
<dbReference type="RefSeq" id="WP_079687025.1">
    <property type="nucleotide sequence ID" value="NZ_FUZU01000001.1"/>
</dbReference>
<dbReference type="Pfam" id="PF00072">
    <property type="entry name" value="Response_reg"/>
    <property type="match status" value="1"/>
</dbReference>
<dbReference type="STRING" id="688867.SAMN05660236_2590"/>
<dbReference type="AlphaFoldDB" id="A0A1T5KTE3"/>
<evidence type="ECO:0000313" key="4">
    <source>
        <dbReference type="EMBL" id="SKC66910.1"/>
    </source>
</evidence>
<dbReference type="InterPro" id="IPR001789">
    <property type="entry name" value="Sig_transdc_resp-reg_receiver"/>
</dbReference>
<keyword evidence="1 2" id="KW-0597">Phosphoprotein</keyword>
<accession>A0A1T5KTE3</accession>
<feature type="modified residue" description="4-aspartylphosphate" evidence="2">
    <location>
        <position position="52"/>
    </location>
</feature>